<sequence length="238" mass="26623">MEHDRNGVVRLSWRGGDRFDLAVRRHVVRVDQTSDFRGSDTGPTPVELFVGSLAASVAQCAERYLHRCQLPAGVSVTARYDLDVRPEHASRIELVVEVPDIPHGLRESLANTLDHSTVTAFLRVPPEVGVRVHEAEPGSVPGCVPERARGTALRYVRGDERLRREFDNLLARFLREQPDHGRWDVTPLVEALDRLGRQIPRLLVRLSRHPPEEALRVSVEFDLPAIPAPVPGPSAHPR</sequence>
<proteinExistence type="predicted"/>
<dbReference type="PANTHER" id="PTHR39624:SF2">
    <property type="entry name" value="OSMC-LIKE PROTEIN"/>
    <property type="match status" value="1"/>
</dbReference>
<comment type="caution">
    <text evidence="1">The sequence shown here is derived from an EMBL/GenBank/DDBJ whole genome shotgun (WGS) entry which is preliminary data.</text>
</comment>
<dbReference type="PANTHER" id="PTHR39624">
    <property type="entry name" value="PROTEIN INVOLVED IN RIMO-MEDIATED BETA-METHYLTHIOLATION OF RIBOSOMAL PROTEIN S12 YCAO"/>
    <property type="match status" value="1"/>
</dbReference>
<evidence type="ECO:0008006" key="3">
    <source>
        <dbReference type="Google" id="ProtNLM"/>
    </source>
</evidence>
<name>A0A852V1A8_9ACTN</name>
<accession>A0A852V1A8</accession>
<organism evidence="1 2">
    <name type="scientific">Streptosporangium sandarakinum</name>
    <dbReference type="NCBI Taxonomy" id="1260955"/>
    <lineage>
        <taxon>Bacteria</taxon>
        <taxon>Bacillati</taxon>
        <taxon>Actinomycetota</taxon>
        <taxon>Actinomycetes</taxon>
        <taxon>Streptosporangiales</taxon>
        <taxon>Streptosporangiaceae</taxon>
        <taxon>Streptosporangium</taxon>
    </lineage>
</organism>
<dbReference type="InterPro" id="IPR036102">
    <property type="entry name" value="OsmC/Ohrsf"/>
</dbReference>
<dbReference type="AlphaFoldDB" id="A0A852V1A8"/>
<dbReference type="InterPro" id="IPR015946">
    <property type="entry name" value="KH_dom-like_a/b"/>
</dbReference>
<evidence type="ECO:0000313" key="2">
    <source>
        <dbReference type="Proteomes" id="UP000576393"/>
    </source>
</evidence>
<dbReference type="RefSeq" id="WP_179824128.1">
    <property type="nucleotide sequence ID" value="NZ_JACCCO010000002.1"/>
</dbReference>
<dbReference type="SUPFAM" id="SSF82784">
    <property type="entry name" value="OsmC-like"/>
    <property type="match status" value="1"/>
</dbReference>
<dbReference type="Gene3D" id="3.30.300.20">
    <property type="match status" value="1"/>
</dbReference>
<protein>
    <recommendedName>
        <fullName evidence="3">OsmC-like protein</fullName>
    </recommendedName>
</protein>
<evidence type="ECO:0000313" key="1">
    <source>
        <dbReference type="EMBL" id="NYF41940.1"/>
    </source>
</evidence>
<keyword evidence="2" id="KW-1185">Reference proteome</keyword>
<dbReference type="EMBL" id="JACCCO010000002">
    <property type="protein sequence ID" value="NYF41940.1"/>
    <property type="molecule type" value="Genomic_DNA"/>
</dbReference>
<reference evidence="1 2" key="1">
    <citation type="submission" date="2020-07" db="EMBL/GenBank/DDBJ databases">
        <title>Sequencing the genomes of 1000 actinobacteria strains.</title>
        <authorList>
            <person name="Klenk H.-P."/>
        </authorList>
    </citation>
    <scope>NUCLEOTIDE SEQUENCE [LARGE SCALE GENOMIC DNA]</scope>
    <source>
        <strain evidence="1 2">DSM 45763</strain>
    </source>
</reference>
<gene>
    <name evidence="1" type="ORF">HDA43_004141</name>
</gene>
<dbReference type="Proteomes" id="UP000576393">
    <property type="component" value="Unassembled WGS sequence"/>
</dbReference>